<reference evidence="1 2" key="1">
    <citation type="journal article" date="2021" name="bioRxiv">
        <title>Chromosome-scale and haplotype-resolved genome assembly of a tetraploid potato cultivar.</title>
        <authorList>
            <person name="Sun H."/>
            <person name="Jiao W.-B."/>
            <person name="Krause K."/>
            <person name="Campoy J.A."/>
            <person name="Goel M."/>
            <person name="Folz-Donahue K."/>
            <person name="Kukat C."/>
            <person name="Huettel B."/>
            <person name="Schneeberger K."/>
        </authorList>
    </citation>
    <scope>NUCLEOTIDE SEQUENCE [LARGE SCALE GENOMIC DNA]</scope>
    <source>
        <strain evidence="1">SolTubOtavaFocal</strain>
        <tissue evidence="1">Leaves</tissue>
    </source>
</reference>
<comment type="caution">
    <text evidence="1">The sequence shown here is derived from an EMBL/GenBank/DDBJ whole genome shotgun (WGS) entry which is preliminary data.</text>
</comment>
<dbReference type="EMBL" id="JAIVGD010000018">
    <property type="protein sequence ID" value="KAH0754457.1"/>
    <property type="molecule type" value="Genomic_DNA"/>
</dbReference>
<protein>
    <submittedName>
        <fullName evidence="1">Uncharacterized protein</fullName>
    </submittedName>
</protein>
<keyword evidence="2" id="KW-1185">Reference proteome</keyword>
<name>A0ABQ7URI2_SOLTU</name>
<proteinExistence type="predicted"/>
<sequence length="114" mass="12952">MSRAKKLHILQAIFRKEALETLEEQQRKVYNMWMIKGEEEEDDQVLCDAATTHAMLQLGHATASSVATRNRSLLNSVKDAAANSLLRLQLGVQTLKKCDILGLFCIVLQRHFWA</sequence>
<dbReference type="Proteomes" id="UP000826656">
    <property type="component" value="Unassembled WGS sequence"/>
</dbReference>
<accession>A0ABQ7URI2</accession>
<gene>
    <name evidence="1" type="ORF">KY290_024727</name>
</gene>
<evidence type="ECO:0000313" key="2">
    <source>
        <dbReference type="Proteomes" id="UP000826656"/>
    </source>
</evidence>
<evidence type="ECO:0000313" key="1">
    <source>
        <dbReference type="EMBL" id="KAH0754457.1"/>
    </source>
</evidence>
<organism evidence="1 2">
    <name type="scientific">Solanum tuberosum</name>
    <name type="common">Potato</name>
    <dbReference type="NCBI Taxonomy" id="4113"/>
    <lineage>
        <taxon>Eukaryota</taxon>
        <taxon>Viridiplantae</taxon>
        <taxon>Streptophyta</taxon>
        <taxon>Embryophyta</taxon>
        <taxon>Tracheophyta</taxon>
        <taxon>Spermatophyta</taxon>
        <taxon>Magnoliopsida</taxon>
        <taxon>eudicotyledons</taxon>
        <taxon>Gunneridae</taxon>
        <taxon>Pentapetalae</taxon>
        <taxon>asterids</taxon>
        <taxon>lamiids</taxon>
        <taxon>Solanales</taxon>
        <taxon>Solanaceae</taxon>
        <taxon>Solanoideae</taxon>
        <taxon>Solaneae</taxon>
        <taxon>Solanum</taxon>
    </lineage>
</organism>